<evidence type="ECO:0000313" key="10">
    <source>
        <dbReference type="EMBL" id="QQV79669.1"/>
    </source>
</evidence>
<evidence type="ECO:0000256" key="6">
    <source>
        <dbReference type="ARBA" id="ARBA00022692"/>
    </source>
</evidence>
<evidence type="ECO:0000256" key="9">
    <source>
        <dbReference type="SAM" id="Phobius"/>
    </source>
</evidence>
<evidence type="ECO:0000256" key="8">
    <source>
        <dbReference type="ARBA" id="ARBA00023136"/>
    </source>
</evidence>
<keyword evidence="3" id="KW-1003">Cell membrane</keyword>
<evidence type="ECO:0000256" key="5">
    <source>
        <dbReference type="ARBA" id="ARBA00022683"/>
    </source>
</evidence>
<keyword evidence="2" id="KW-0813">Transport</keyword>
<evidence type="ECO:0000256" key="2">
    <source>
        <dbReference type="ARBA" id="ARBA00022448"/>
    </source>
</evidence>
<feature type="transmembrane region" description="Helical" evidence="9">
    <location>
        <begin position="41"/>
        <end position="58"/>
    </location>
</feature>
<accession>A0A974NYS1</accession>
<keyword evidence="6 9" id="KW-0812">Transmembrane</keyword>
<sequence>MKKVLSYVPDFITHGLDIAAGIIPKQLVFCDVSKNDGNKKMIPFLLLGFLFVAYLKKFQ</sequence>
<evidence type="ECO:0000256" key="3">
    <source>
        <dbReference type="ARBA" id="ARBA00022475"/>
    </source>
</evidence>
<evidence type="ECO:0000256" key="1">
    <source>
        <dbReference type="ARBA" id="ARBA00004651"/>
    </source>
</evidence>
<dbReference type="EMBL" id="CP068242">
    <property type="protein sequence ID" value="QQV79669.1"/>
    <property type="molecule type" value="Genomic_DNA"/>
</dbReference>
<keyword evidence="4 10" id="KW-0762">Sugar transport</keyword>
<evidence type="ECO:0000256" key="4">
    <source>
        <dbReference type="ARBA" id="ARBA00022597"/>
    </source>
</evidence>
<organism evidence="10">
    <name type="scientific">Enterococcus faecalis</name>
    <name type="common">Streptococcus faecalis</name>
    <dbReference type="NCBI Taxonomy" id="1351"/>
    <lineage>
        <taxon>Bacteria</taxon>
        <taxon>Bacillati</taxon>
        <taxon>Bacillota</taxon>
        <taxon>Bacilli</taxon>
        <taxon>Lactobacillales</taxon>
        <taxon>Enterococcaceae</taxon>
        <taxon>Enterococcus</taxon>
    </lineage>
</organism>
<keyword evidence="5" id="KW-0598">Phosphotransferase system</keyword>
<evidence type="ECO:0000256" key="7">
    <source>
        <dbReference type="ARBA" id="ARBA00022989"/>
    </source>
</evidence>
<proteinExistence type="predicted"/>
<dbReference type="InterPro" id="IPR004700">
    <property type="entry name" value="PTS_IIC_man"/>
</dbReference>
<gene>
    <name evidence="10" type="ORF">JG559_06990</name>
</gene>
<dbReference type="AlphaFoldDB" id="A0A974NYS1"/>
<protein>
    <submittedName>
        <fullName evidence="10">PTS sugar transporter subunit IIC</fullName>
    </submittedName>
</protein>
<comment type="subcellular location">
    <subcellularLocation>
        <location evidence="1">Cell membrane</location>
        <topology evidence="1">Multi-pass membrane protein</topology>
    </subcellularLocation>
</comment>
<name>A0A974NYS1_ENTFL</name>
<dbReference type="Pfam" id="PF03609">
    <property type="entry name" value="EII-Sor"/>
    <property type="match status" value="1"/>
</dbReference>
<reference evidence="10" key="1">
    <citation type="submission" date="2021-01" db="EMBL/GenBank/DDBJ databases">
        <title>Enterococcus.</title>
        <authorList>
            <person name="Du X."/>
            <person name="Wang N."/>
        </authorList>
    </citation>
    <scope>NUCLEOTIDE SEQUENCE [LARGE SCALE GENOMIC DNA]</scope>
    <source>
        <strain evidence="10">T90-2</strain>
    </source>
</reference>
<dbReference type="GO" id="GO:0009401">
    <property type="term" value="P:phosphoenolpyruvate-dependent sugar phosphotransferase system"/>
    <property type="evidence" value="ECO:0007669"/>
    <property type="project" value="UniProtKB-KW"/>
</dbReference>
<keyword evidence="7 9" id="KW-1133">Transmembrane helix</keyword>
<dbReference type="GO" id="GO:0005886">
    <property type="term" value="C:plasma membrane"/>
    <property type="evidence" value="ECO:0007669"/>
    <property type="project" value="UniProtKB-SubCell"/>
</dbReference>
<keyword evidence="8 9" id="KW-0472">Membrane</keyword>